<name>A0A3D8SLI2_9EURO</name>
<gene>
    <name evidence="2" type="ORF">DSM5745_03778</name>
</gene>
<sequence>MKKKISEDEEEMSQDEDNWEKDVEDHEFVIQDKTNPAMVRLCRSDLDDPKHEQWAYIIHAKCTLDEKTVAHCSATVVFRESIRDEFWYHLDREIADTLDIAFKIFDRYGALQQKFHSQPVQRGSGAWGYELDTGVLFIIELLHVTARSLHGVGLGKTTVSLVLQKAQSLVEDKKSGHWTTKSNRTVERAWSLHALTLPGWLHEDTKTEIEGKSTRQCREIRSKAVDAAVGFWRSCGFRRIGASSCACCLETKTIPNQRTILDQLSRNTDADHGLLTQKTRDYLQSAGQKAGITTVVRNLLDRAKMYGTKAGKEVSIFESSEYSPPEEELPRLPACRNDREFGFVASMWGIYSPTFSIFDHLF</sequence>
<proteinExistence type="predicted"/>
<dbReference type="STRING" id="1810919.A0A3D8SLI2"/>
<organism evidence="2 3">
    <name type="scientific">Aspergillus mulundensis</name>
    <dbReference type="NCBI Taxonomy" id="1810919"/>
    <lineage>
        <taxon>Eukaryota</taxon>
        <taxon>Fungi</taxon>
        <taxon>Dikarya</taxon>
        <taxon>Ascomycota</taxon>
        <taxon>Pezizomycotina</taxon>
        <taxon>Eurotiomycetes</taxon>
        <taxon>Eurotiomycetidae</taxon>
        <taxon>Eurotiales</taxon>
        <taxon>Aspergillaceae</taxon>
        <taxon>Aspergillus</taxon>
        <taxon>Aspergillus subgen. Nidulantes</taxon>
    </lineage>
</organism>
<dbReference type="OrthoDB" id="508139at2759"/>
<dbReference type="EMBL" id="PVWQ01000003">
    <property type="protein sequence ID" value="RDW87136.1"/>
    <property type="molecule type" value="Genomic_DNA"/>
</dbReference>
<accession>A0A3D8SLI2</accession>
<reference evidence="2 3" key="1">
    <citation type="journal article" date="2018" name="IMA Fungus">
        <title>IMA Genome-F 9: Draft genome sequence of Annulohypoxylon stygium, Aspergillus mulundensis, Berkeleyomyces basicola (syn. Thielaviopsis basicola), Ceratocystis smalleyi, two Cercospora beticola strains, Coleophoma cylindrospora, Fusarium fracticaudum, Phialophora cf. hyalina, and Morchella septimelata.</title>
        <authorList>
            <person name="Wingfield B.D."/>
            <person name="Bills G.F."/>
            <person name="Dong Y."/>
            <person name="Huang W."/>
            <person name="Nel W.J."/>
            <person name="Swalarsk-Parry B.S."/>
            <person name="Vaghefi N."/>
            <person name="Wilken P.M."/>
            <person name="An Z."/>
            <person name="de Beer Z.W."/>
            <person name="De Vos L."/>
            <person name="Chen L."/>
            <person name="Duong T.A."/>
            <person name="Gao Y."/>
            <person name="Hammerbacher A."/>
            <person name="Kikkert J.R."/>
            <person name="Li Y."/>
            <person name="Li H."/>
            <person name="Li K."/>
            <person name="Li Q."/>
            <person name="Liu X."/>
            <person name="Ma X."/>
            <person name="Naidoo K."/>
            <person name="Pethybridge S.J."/>
            <person name="Sun J."/>
            <person name="Steenkamp E.T."/>
            <person name="van der Nest M.A."/>
            <person name="van Wyk S."/>
            <person name="Wingfield M.J."/>
            <person name="Xiong C."/>
            <person name="Yue Q."/>
            <person name="Zhang X."/>
        </authorList>
    </citation>
    <scope>NUCLEOTIDE SEQUENCE [LARGE SCALE GENOMIC DNA]</scope>
    <source>
        <strain evidence="2 3">DSM 5745</strain>
    </source>
</reference>
<evidence type="ECO:0000313" key="3">
    <source>
        <dbReference type="Proteomes" id="UP000256690"/>
    </source>
</evidence>
<comment type="caution">
    <text evidence="2">The sequence shown here is derived from an EMBL/GenBank/DDBJ whole genome shotgun (WGS) entry which is preliminary data.</text>
</comment>
<evidence type="ECO:0000256" key="1">
    <source>
        <dbReference type="SAM" id="MobiDB-lite"/>
    </source>
</evidence>
<evidence type="ECO:0008006" key="4">
    <source>
        <dbReference type="Google" id="ProtNLM"/>
    </source>
</evidence>
<feature type="compositionally biased region" description="Acidic residues" evidence="1">
    <location>
        <begin position="7"/>
        <end position="19"/>
    </location>
</feature>
<feature type="region of interest" description="Disordered" evidence="1">
    <location>
        <begin position="1"/>
        <end position="22"/>
    </location>
</feature>
<dbReference type="RefSeq" id="XP_026606660.1">
    <property type="nucleotide sequence ID" value="XM_026745794.1"/>
</dbReference>
<protein>
    <recommendedName>
        <fullName evidence="4">N-acetyltransferase domain-containing protein</fullName>
    </recommendedName>
</protein>
<keyword evidence="3" id="KW-1185">Reference proteome</keyword>
<dbReference type="GeneID" id="38114148"/>
<evidence type="ECO:0000313" key="2">
    <source>
        <dbReference type="EMBL" id="RDW87136.1"/>
    </source>
</evidence>
<dbReference type="AlphaFoldDB" id="A0A3D8SLI2"/>
<dbReference type="Proteomes" id="UP000256690">
    <property type="component" value="Unassembled WGS sequence"/>
</dbReference>